<evidence type="ECO:0000313" key="1">
    <source>
        <dbReference type="EMBL" id="AMP09469.1"/>
    </source>
</evidence>
<dbReference type="Proteomes" id="UP000071778">
    <property type="component" value="Chromosome"/>
</dbReference>
<keyword evidence="2" id="KW-1185">Reference proteome</keyword>
<sequence>MPQPSRQALAEKKKALIQRVLAAHTNKKGKNVSENPNEKVLAVETAAPSVLTADAWDIAKERYGEAQVPIFREGEVGESGASPGLIQLVNAYLEVARTKERRILMLWPTAPQTLLPIHTLATLERWQSGDKKGIRGLTFPAKSNVFHPLNHLHFDREKILSLARELIEHSNQSNISVTRGMQDKDAYLMALASLKPGHEEQFNPTIGELLPRFYAGVEFRKWESCSGNLLENIAARLKRRVHKKALSANCDAIGDPKTAPDAMFAIDGRLSRDKLRAALVALEKNGRPDVVLVNATRHIRKGERSWLTEIARFCLLVEEVFTEDDRPGVLVITDEPHAAYRLREKLVELNSKRDREYKWKNSREYWISAVCNGVRGDGLLPPGVGTVATPVPREFKVETVDTEANRVINRLFRIASKIPGGKEVAQPVLDAAAYLSRLAALPCGVSTLVDWLSTTSTSDHARRVYSWATFHSALTAFEKSGDCGAVQRDIQECLKLGSTLYENYQNATPFALRLTSLVGHLAETKKQRIVIVYTSSIYRRLSEKFLTQYGEYPGAVQFAKFSDRVQFILSVQLEDFLPNIGDAKLIFAGLDDDGLRLLMMDNRIEKDTVILLTQRAGQYLKAVMRPLVDNFDAFKQLKPRMESILRQLQSLPDDKSILSFGDFVLPVFRTELMAESTNGSDASDPDACRIFLEGGQVIYRRPSHHVYVYDPASEHATERGFRTCEVQTLQVGDKLFFMSAELRELVESVLKEAGVPIEHDKNFESALRDYHQFISKRLQERFPGKTLTDQVRQLRESILEANPKLAKELPAALSVKHWVNLGESADTPFENLQPQAPMKKTHFVAFSQALGLSSLEAAYYWQRVIMPVRNARRLDGRHVSDLYAYMLLQPESAMLNGNIKSATIKLLFTKARDNVATVESIVFPSEAENNE</sequence>
<dbReference type="EMBL" id="CP013235">
    <property type="protein sequence ID" value="AMP09469.1"/>
    <property type="molecule type" value="Genomic_DNA"/>
</dbReference>
<name>A0A127QHC7_9BURK</name>
<dbReference type="PATRIC" id="fig|279058.17.peg.1803"/>
<protein>
    <submittedName>
        <fullName evidence="1">Uncharacterized protein</fullName>
    </submittedName>
</protein>
<dbReference type="RefSeq" id="WP_061533001.1">
    <property type="nucleotide sequence ID" value="NZ_CP013233.1"/>
</dbReference>
<proteinExistence type="predicted"/>
<gene>
    <name evidence="1" type="ORF">CAter282_1688</name>
</gene>
<reference evidence="1 2" key="1">
    <citation type="submission" date="2015-11" db="EMBL/GenBank/DDBJ databases">
        <title>Exploring the genomic traits of fungus-feeding bacterial genus Collimonas.</title>
        <authorList>
            <person name="Song C."/>
            <person name="Schmidt R."/>
            <person name="de Jager V."/>
            <person name="Krzyzanowska D."/>
            <person name="Jongedijk E."/>
            <person name="Cankar K."/>
            <person name="Beekwilder J."/>
            <person name="van Veen A."/>
            <person name="de Boer W."/>
            <person name="van Veen J.A."/>
            <person name="Garbeva P."/>
        </authorList>
    </citation>
    <scope>NUCLEOTIDE SEQUENCE [LARGE SCALE GENOMIC DNA]</scope>
    <source>
        <strain evidence="1 2">Ter282</strain>
    </source>
</reference>
<accession>A0A127QHC7</accession>
<dbReference type="AlphaFoldDB" id="A0A127QHC7"/>
<organism evidence="1 2">
    <name type="scientific">Collimonas arenae</name>
    <dbReference type="NCBI Taxonomy" id="279058"/>
    <lineage>
        <taxon>Bacteria</taxon>
        <taxon>Pseudomonadati</taxon>
        <taxon>Pseudomonadota</taxon>
        <taxon>Betaproteobacteria</taxon>
        <taxon>Burkholderiales</taxon>
        <taxon>Oxalobacteraceae</taxon>
        <taxon>Collimonas</taxon>
    </lineage>
</organism>
<dbReference type="OrthoDB" id="9121546at2"/>
<evidence type="ECO:0000313" key="2">
    <source>
        <dbReference type="Proteomes" id="UP000071778"/>
    </source>
</evidence>